<dbReference type="Pfam" id="PF02518">
    <property type="entry name" value="HATPase_c"/>
    <property type="match status" value="1"/>
</dbReference>
<reference evidence="3 4" key="1">
    <citation type="submission" date="2011-07" db="EMBL/GenBank/DDBJ databases">
        <authorList>
            <person name="Coyne R."/>
            <person name="Brami D."/>
            <person name="Johnson J."/>
            <person name="Hostetler J."/>
            <person name="Hannick L."/>
            <person name="Clark T."/>
            <person name="Cassidy-Hanley D."/>
            <person name="Inman J."/>
        </authorList>
    </citation>
    <scope>NUCLEOTIDE SEQUENCE [LARGE SCALE GENOMIC DNA]</scope>
    <source>
        <strain evidence="3 4">G5</strain>
    </source>
</reference>
<dbReference type="EMBL" id="GL983956">
    <property type="protein sequence ID" value="EGR30683.1"/>
    <property type="molecule type" value="Genomic_DNA"/>
</dbReference>
<dbReference type="PANTHER" id="PTHR43719">
    <property type="entry name" value="TWO-COMPONENT HISTIDINE KINASE"/>
    <property type="match status" value="1"/>
</dbReference>
<dbReference type="PRINTS" id="PR00344">
    <property type="entry name" value="BCTRLSENSOR"/>
</dbReference>
<dbReference type="STRING" id="857967.G0QVR6"/>
<dbReference type="eggNOG" id="KOG0519">
    <property type="taxonomic scope" value="Eukaryota"/>
</dbReference>
<dbReference type="Proteomes" id="UP000008983">
    <property type="component" value="Unassembled WGS sequence"/>
</dbReference>
<dbReference type="AlphaFoldDB" id="G0QVR6"/>
<protein>
    <recommendedName>
        <fullName evidence="2">Histidine kinase domain-containing protein</fullName>
    </recommendedName>
</protein>
<dbReference type="PROSITE" id="PS50109">
    <property type="entry name" value="HIS_KIN"/>
    <property type="match status" value="1"/>
</dbReference>
<dbReference type="RefSeq" id="XP_004032270.1">
    <property type="nucleotide sequence ID" value="XM_004032222.1"/>
</dbReference>
<proteinExistence type="predicted"/>
<dbReference type="GO" id="GO:0016772">
    <property type="term" value="F:transferase activity, transferring phosphorus-containing groups"/>
    <property type="evidence" value="ECO:0007669"/>
    <property type="project" value="InterPro"/>
</dbReference>
<dbReference type="InterPro" id="IPR036890">
    <property type="entry name" value="HATPase_C_sf"/>
</dbReference>
<dbReference type="InParanoid" id="G0QVR6"/>
<name>G0QVR6_ICHMU</name>
<dbReference type="InterPro" id="IPR003594">
    <property type="entry name" value="HATPase_dom"/>
</dbReference>
<dbReference type="OrthoDB" id="60033at2759"/>
<keyword evidence="4" id="KW-1185">Reference proteome</keyword>
<keyword evidence="1" id="KW-0597">Phosphoprotein</keyword>
<dbReference type="PANTHER" id="PTHR43719:SF28">
    <property type="entry name" value="PEROXIDE STRESS-ACTIVATED HISTIDINE KINASE MAK1-RELATED"/>
    <property type="match status" value="1"/>
</dbReference>
<dbReference type="GeneID" id="14906807"/>
<sequence length="180" mass="20335">MEKNVPEQINSDQNRFKQVLLNLCSNSLKFTQKGQIQIQVYLIEKNLIKISVSDTGCGIPKKYIKTLCESFGKPNFMFNTIGAGLGLSISNTLAMGLGGNRKLETESVEGKGSIFSFYVLNREQSKRTCKLSKSQDFYKWISLSTSQQFMSQNGTTYIDQTSPSITISPKFKNYLEKKRI</sequence>
<organism evidence="3 4">
    <name type="scientific">Ichthyophthirius multifiliis</name>
    <name type="common">White spot disease agent</name>
    <name type="synonym">Ich</name>
    <dbReference type="NCBI Taxonomy" id="5932"/>
    <lineage>
        <taxon>Eukaryota</taxon>
        <taxon>Sar</taxon>
        <taxon>Alveolata</taxon>
        <taxon>Ciliophora</taxon>
        <taxon>Intramacronucleata</taxon>
        <taxon>Oligohymenophorea</taxon>
        <taxon>Hymenostomatida</taxon>
        <taxon>Ophryoglenina</taxon>
        <taxon>Ichthyophthirius</taxon>
    </lineage>
</organism>
<dbReference type="Gene3D" id="3.30.565.10">
    <property type="entry name" value="Histidine kinase-like ATPase, C-terminal domain"/>
    <property type="match status" value="1"/>
</dbReference>
<dbReference type="InterPro" id="IPR005467">
    <property type="entry name" value="His_kinase_dom"/>
</dbReference>
<evidence type="ECO:0000313" key="4">
    <source>
        <dbReference type="Proteomes" id="UP000008983"/>
    </source>
</evidence>
<feature type="domain" description="Histidine kinase" evidence="2">
    <location>
        <begin position="1"/>
        <end position="123"/>
    </location>
</feature>
<gene>
    <name evidence="3" type="ORF">IMG5_125740</name>
</gene>
<dbReference type="SUPFAM" id="SSF55874">
    <property type="entry name" value="ATPase domain of HSP90 chaperone/DNA topoisomerase II/histidine kinase"/>
    <property type="match status" value="1"/>
</dbReference>
<evidence type="ECO:0000256" key="1">
    <source>
        <dbReference type="ARBA" id="ARBA00022553"/>
    </source>
</evidence>
<evidence type="ECO:0000313" key="3">
    <source>
        <dbReference type="EMBL" id="EGR30683.1"/>
    </source>
</evidence>
<evidence type="ECO:0000259" key="2">
    <source>
        <dbReference type="PROSITE" id="PS50109"/>
    </source>
</evidence>
<accession>G0QVR6</accession>
<dbReference type="InterPro" id="IPR004358">
    <property type="entry name" value="Sig_transdc_His_kin-like_C"/>
</dbReference>
<dbReference type="SMART" id="SM00387">
    <property type="entry name" value="HATPase_c"/>
    <property type="match status" value="1"/>
</dbReference>
<dbReference type="InterPro" id="IPR050956">
    <property type="entry name" value="2C_system_His_kinase"/>
</dbReference>